<keyword evidence="1" id="KW-0812">Transmembrane</keyword>
<dbReference type="Proteomes" id="UP000245880">
    <property type="component" value="Unassembled WGS sequence"/>
</dbReference>
<dbReference type="InterPro" id="IPR014729">
    <property type="entry name" value="Rossmann-like_a/b/a_fold"/>
</dbReference>
<dbReference type="InterPro" id="IPR003848">
    <property type="entry name" value="DUF218"/>
</dbReference>
<comment type="caution">
    <text evidence="3">The sequence shown here is derived from an EMBL/GenBank/DDBJ whole genome shotgun (WGS) entry which is preliminary data.</text>
</comment>
<gene>
    <name evidence="3" type="ORF">CLV98_108135</name>
</gene>
<dbReference type="EMBL" id="QGDT01000008">
    <property type="protein sequence ID" value="PWJ57215.1"/>
    <property type="molecule type" value="Genomic_DNA"/>
</dbReference>
<dbReference type="CDD" id="cd06259">
    <property type="entry name" value="YdcF-like"/>
    <property type="match status" value="1"/>
</dbReference>
<accession>A0A316AHJ9</accession>
<proteinExistence type="predicted"/>
<dbReference type="GO" id="GO:0005886">
    <property type="term" value="C:plasma membrane"/>
    <property type="evidence" value="ECO:0007669"/>
    <property type="project" value="TreeGrafter"/>
</dbReference>
<sequence length="257" mass="29297">MFYFLSKTIDFFLMPFTIALVLLVMGLWGPKKTRKRGFLISSLMILILMSNRSLVNKAYNAWEPEARNIDDLPSSQKVGVLLTGGLINWSTYRTDHLGVGEHGDRFLQTYLLYESGKINKIVITGANANWIKEQGRGEGRQVKELLVKWGVEPSDILLEEKARNTRENALYTKALLDNFFPNQSYVLITSAFHMPRAMACFKKVGLQVDPFPADYYGGDFSFGLRNTLLPEASVMGPFTTLWREWIGYIVYHLVGYC</sequence>
<feature type="transmembrane region" description="Helical" evidence="1">
    <location>
        <begin position="12"/>
        <end position="30"/>
    </location>
</feature>
<dbReference type="InterPro" id="IPR051599">
    <property type="entry name" value="Cell_Envelope_Assoc"/>
</dbReference>
<evidence type="ECO:0000259" key="2">
    <source>
        <dbReference type="Pfam" id="PF02698"/>
    </source>
</evidence>
<reference evidence="3 4" key="1">
    <citation type="submission" date="2018-03" db="EMBL/GenBank/DDBJ databases">
        <title>Genomic Encyclopedia of Archaeal and Bacterial Type Strains, Phase II (KMG-II): from individual species to whole genera.</title>
        <authorList>
            <person name="Goeker M."/>
        </authorList>
    </citation>
    <scope>NUCLEOTIDE SEQUENCE [LARGE SCALE GENOMIC DNA]</scope>
    <source>
        <strain evidence="3 4">DSM 100346</strain>
    </source>
</reference>
<dbReference type="PANTHER" id="PTHR30336">
    <property type="entry name" value="INNER MEMBRANE PROTEIN, PROBABLE PERMEASE"/>
    <property type="match status" value="1"/>
</dbReference>
<keyword evidence="1" id="KW-0472">Membrane</keyword>
<dbReference type="GO" id="GO:0043164">
    <property type="term" value="P:Gram-negative-bacterium-type cell wall biogenesis"/>
    <property type="evidence" value="ECO:0007669"/>
    <property type="project" value="TreeGrafter"/>
</dbReference>
<keyword evidence="1" id="KW-1133">Transmembrane helix</keyword>
<keyword evidence="4" id="KW-1185">Reference proteome</keyword>
<feature type="domain" description="DUF218" evidence="2">
    <location>
        <begin position="100"/>
        <end position="247"/>
    </location>
</feature>
<dbReference type="PANTHER" id="PTHR30336:SF4">
    <property type="entry name" value="ENVELOPE BIOGENESIS FACTOR ELYC"/>
    <property type="match status" value="1"/>
</dbReference>
<evidence type="ECO:0000256" key="1">
    <source>
        <dbReference type="SAM" id="Phobius"/>
    </source>
</evidence>
<evidence type="ECO:0000313" key="3">
    <source>
        <dbReference type="EMBL" id="PWJ57215.1"/>
    </source>
</evidence>
<dbReference type="Gene3D" id="3.40.50.620">
    <property type="entry name" value="HUPs"/>
    <property type="match status" value="1"/>
</dbReference>
<dbReference type="Pfam" id="PF02698">
    <property type="entry name" value="DUF218"/>
    <property type="match status" value="1"/>
</dbReference>
<dbReference type="GO" id="GO:0000270">
    <property type="term" value="P:peptidoglycan metabolic process"/>
    <property type="evidence" value="ECO:0007669"/>
    <property type="project" value="TreeGrafter"/>
</dbReference>
<name>A0A316AHJ9_9BACT</name>
<organism evidence="3 4">
    <name type="scientific">Dyadobacter jejuensis</name>
    <dbReference type="NCBI Taxonomy" id="1082580"/>
    <lineage>
        <taxon>Bacteria</taxon>
        <taxon>Pseudomonadati</taxon>
        <taxon>Bacteroidota</taxon>
        <taxon>Cytophagia</taxon>
        <taxon>Cytophagales</taxon>
        <taxon>Spirosomataceae</taxon>
        <taxon>Dyadobacter</taxon>
    </lineage>
</organism>
<protein>
    <submittedName>
        <fullName evidence="3">Uncharacterized SAM-binding protein YcdF (DUF218 family)</fullName>
    </submittedName>
</protein>
<dbReference type="AlphaFoldDB" id="A0A316AHJ9"/>
<evidence type="ECO:0000313" key="4">
    <source>
        <dbReference type="Proteomes" id="UP000245880"/>
    </source>
</evidence>